<comment type="caution">
    <text evidence="2">The sequence shown here is derived from an EMBL/GenBank/DDBJ whole genome shotgun (WGS) entry which is preliminary data.</text>
</comment>
<dbReference type="EMBL" id="QFKX01000002">
    <property type="protein sequence ID" value="PWH06542.1"/>
    <property type="molecule type" value="Genomic_DNA"/>
</dbReference>
<evidence type="ECO:0000313" key="2">
    <source>
        <dbReference type="EMBL" id="PWH06542.1"/>
    </source>
</evidence>
<feature type="transmembrane region" description="Helical" evidence="1">
    <location>
        <begin position="283"/>
        <end position="302"/>
    </location>
</feature>
<feature type="transmembrane region" description="Helical" evidence="1">
    <location>
        <begin position="215"/>
        <end position="232"/>
    </location>
</feature>
<keyword evidence="1" id="KW-0812">Transmembrane</keyword>
<dbReference type="InterPro" id="IPR046062">
    <property type="entry name" value="DUF6020"/>
</dbReference>
<feature type="transmembrane region" description="Helical" evidence="1">
    <location>
        <begin position="521"/>
        <end position="539"/>
    </location>
</feature>
<name>A0A2U2RKZ1_9MICO</name>
<evidence type="ECO:0000313" key="3">
    <source>
        <dbReference type="Proteomes" id="UP000245590"/>
    </source>
</evidence>
<gene>
    <name evidence="2" type="ORF">DEO23_06175</name>
</gene>
<evidence type="ECO:0008006" key="4">
    <source>
        <dbReference type="Google" id="ProtNLM"/>
    </source>
</evidence>
<feature type="transmembrane region" description="Helical" evidence="1">
    <location>
        <begin position="495"/>
        <end position="515"/>
    </location>
</feature>
<feature type="transmembrane region" description="Helical" evidence="1">
    <location>
        <begin position="189"/>
        <end position="209"/>
    </location>
</feature>
<accession>A0A2U2RKZ1</accession>
<reference evidence="2 3" key="1">
    <citation type="submission" date="2018-05" db="EMBL/GenBank/DDBJ databases">
        <title>Brachybacterium sp. M1HQ-2T, whole genome shotgun sequence.</title>
        <authorList>
            <person name="Tuo L."/>
        </authorList>
    </citation>
    <scope>NUCLEOTIDE SEQUENCE [LARGE SCALE GENOMIC DNA]</scope>
    <source>
        <strain evidence="2 3">M1HQ-2</strain>
    </source>
</reference>
<dbReference type="Pfam" id="PF19484">
    <property type="entry name" value="DUF6020"/>
    <property type="match status" value="1"/>
</dbReference>
<dbReference type="OrthoDB" id="3259281at2"/>
<keyword evidence="1" id="KW-1133">Transmembrane helix</keyword>
<sequence>MITHLARASTRKVLFALLPALAVGAVDALTAPVAQQMWRGDGIGRHAIVALVAAVLMWVLLSGADARGAVTARSERARPGARSAAPASWRTCLLITGIAVVGWLLMWASVGPLASMNDTYSIIRNPFGAARQHPIVYDLAVSGVVQGLRLVTGSMLPGIVLFALLQIALFTLAVAWTLRVLSRMGAPRIALVVLAVVLGYLPITANYTFALVKDSLFTAFAVLLVPVLLTVVRTRGRCLHERRFLAATVLTLLGFALTRNNALVIVVLVGVLLVVLAARARRRALVCVAAVVVVALVPQQIVRWTAGPPKSVESLGVPLQMVGSTLVDDPGCIPADDARTFERIMPAQQWRDVFRPESVDPVKDSASFSEDELERSRGAFLGAVAGTLRACPGPMMAGYRDQTAQLWQVDTVPVGRTSQSFFLEPISNYPADREEIIGDLAAQGVTKQPLLGSAVGGWQERISVAALDLTPGTGTWMWALVLIGLAYWYRRRGEFVAIATPALLLWGTLMAAVPTAMPFRYAAYLPWIVAIALVVLVCTREDGGPGQSSR</sequence>
<feature type="transmembrane region" description="Helical" evidence="1">
    <location>
        <begin position="87"/>
        <end position="108"/>
    </location>
</feature>
<feature type="transmembrane region" description="Helical" evidence="1">
    <location>
        <begin position="244"/>
        <end position="277"/>
    </location>
</feature>
<protein>
    <recommendedName>
        <fullName evidence="4">Glycosyltransferase RgtA/B/C/D-like domain-containing protein</fullName>
    </recommendedName>
</protein>
<dbReference type="Proteomes" id="UP000245590">
    <property type="component" value="Unassembled WGS sequence"/>
</dbReference>
<dbReference type="AlphaFoldDB" id="A0A2U2RKZ1"/>
<dbReference type="RefSeq" id="WP_109275135.1">
    <property type="nucleotide sequence ID" value="NZ_QFKX01000002.1"/>
</dbReference>
<organism evidence="2 3">
    <name type="scientific">Brachybacterium endophyticum</name>
    <dbReference type="NCBI Taxonomy" id="2182385"/>
    <lineage>
        <taxon>Bacteria</taxon>
        <taxon>Bacillati</taxon>
        <taxon>Actinomycetota</taxon>
        <taxon>Actinomycetes</taxon>
        <taxon>Micrococcales</taxon>
        <taxon>Dermabacteraceae</taxon>
        <taxon>Brachybacterium</taxon>
    </lineage>
</organism>
<feature type="transmembrane region" description="Helical" evidence="1">
    <location>
        <begin position="155"/>
        <end position="177"/>
    </location>
</feature>
<feature type="transmembrane region" description="Helical" evidence="1">
    <location>
        <begin position="44"/>
        <end position="66"/>
    </location>
</feature>
<proteinExistence type="predicted"/>
<keyword evidence="3" id="KW-1185">Reference proteome</keyword>
<evidence type="ECO:0000256" key="1">
    <source>
        <dbReference type="SAM" id="Phobius"/>
    </source>
</evidence>
<keyword evidence="1" id="KW-0472">Membrane</keyword>